<keyword evidence="2" id="KW-1185">Reference proteome</keyword>
<dbReference type="AlphaFoldDB" id="A0A9N9G1H8"/>
<dbReference type="EMBL" id="CAJVPL010001573">
    <property type="protein sequence ID" value="CAG8578081.1"/>
    <property type="molecule type" value="Genomic_DNA"/>
</dbReference>
<gene>
    <name evidence="1" type="ORF">AGERDE_LOCUS7981</name>
</gene>
<evidence type="ECO:0000313" key="2">
    <source>
        <dbReference type="Proteomes" id="UP000789831"/>
    </source>
</evidence>
<accession>A0A9N9G1H8</accession>
<organism evidence="1 2">
    <name type="scientific">Ambispora gerdemannii</name>
    <dbReference type="NCBI Taxonomy" id="144530"/>
    <lineage>
        <taxon>Eukaryota</taxon>
        <taxon>Fungi</taxon>
        <taxon>Fungi incertae sedis</taxon>
        <taxon>Mucoromycota</taxon>
        <taxon>Glomeromycotina</taxon>
        <taxon>Glomeromycetes</taxon>
        <taxon>Archaeosporales</taxon>
        <taxon>Ambisporaceae</taxon>
        <taxon>Ambispora</taxon>
    </lineage>
</organism>
<evidence type="ECO:0000313" key="1">
    <source>
        <dbReference type="EMBL" id="CAG8578081.1"/>
    </source>
</evidence>
<proteinExistence type="predicted"/>
<sequence>MTHSYPTFLSTVPAFMTENTVLLLRLWPLIRDHVSIRREGTLVSNGGCCNREPHGQDIAFDSSRPFSSSSSKSVSSMDCVTDYMELLRLVSDKKLLLGVGVVASVYFISKSVHILRS</sequence>
<dbReference type="Proteomes" id="UP000789831">
    <property type="component" value="Unassembled WGS sequence"/>
</dbReference>
<protein>
    <submittedName>
        <fullName evidence="1">8417_t:CDS:1</fullName>
    </submittedName>
</protein>
<name>A0A9N9G1H8_9GLOM</name>
<comment type="caution">
    <text evidence="1">The sequence shown here is derived from an EMBL/GenBank/DDBJ whole genome shotgun (WGS) entry which is preliminary data.</text>
</comment>
<reference evidence="1" key="1">
    <citation type="submission" date="2021-06" db="EMBL/GenBank/DDBJ databases">
        <authorList>
            <person name="Kallberg Y."/>
            <person name="Tangrot J."/>
            <person name="Rosling A."/>
        </authorList>
    </citation>
    <scope>NUCLEOTIDE SEQUENCE</scope>
    <source>
        <strain evidence="1">MT106</strain>
    </source>
</reference>